<keyword evidence="3 7" id="KW-0597">Phosphoprotein</keyword>
<dbReference type="NCBIfam" id="TIGR00229">
    <property type="entry name" value="sensory_box"/>
    <property type="match status" value="2"/>
</dbReference>
<feature type="domain" description="Histidine kinase" evidence="8">
    <location>
        <begin position="406"/>
        <end position="603"/>
    </location>
</feature>
<dbReference type="RefSeq" id="WP_141464467.1">
    <property type="nucleotide sequence ID" value="NZ_RBZW01000021.1"/>
</dbReference>
<dbReference type="SMART" id="SM00387">
    <property type="entry name" value="HATPase_c"/>
    <property type="match status" value="1"/>
</dbReference>
<evidence type="ECO:0000313" key="13">
    <source>
        <dbReference type="Proteomes" id="UP000318864"/>
    </source>
</evidence>
<dbReference type="SUPFAM" id="SSF55785">
    <property type="entry name" value="PYP-like sensor domain (PAS domain)"/>
    <property type="match status" value="2"/>
</dbReference>
<dbReference type="SUPFAM" id="SSF47384">
    <property type="entry name" value="Homodimeric domain of signal transducing histidine kinase"/>
    <property type="match status" value="1"/>
</dbReference>
<comment type="catalytic activity">
    <reaction evidence="1">
        <text>ATP + protein L-histidine = ADP + protein N-phospho-L-histidine.</text>
        <dbReference type="EC" id="2.7.13.3"/>
    </reaction>
</comment>
<dbReference type="OrthoDB" id="8127at2157"/>
<dbReference type="SUPFAM" id="SSF55874">
    <property type="entry name" value="ATPase domain of HSP90 chaperone/DNA topoisomerase II/histidine kinase"/>
    <property type="match status" value="1"/>
</dbReference>
<evidence type="ECO:0000256" key="4">
    <source>
        <dbReference type="ARBA" id="ARBA00022679"/>
    </source>
</evidence>
<dbReference type="SMART" id="SM00448">
    <property type="entry name" value="REC"/>
    <property type="match status" value="1"/>
</dbReference>
<dbReference type="InterPro" id="IPR004358">
    <property type="entry name" value="Sig_transdc_His_kin-like_C"/>
</dbReference>
<keyword evidence="4" id="KW-0808">Transferase</keyword>
<evidence type="ECO:0000256" key="1">
    <source>
        <dbReference type="ARBA" id="ARBA00000085"/>
    </source>
</evidence>
<accession>A0A4S3TMF8</accession>
<dbReference type="InterPro" id="IPR003661">
    <property type="entry name" value="HisK_dim/P_dom"/>
</dbReference>
<dbReference type="PRINTS" id="PR00344">
    <property type="entry name" value="BCTRLSENSOR"/>
</dbReference>
<dbReference type="Pfam" id="PF00072">
    <property type="entry name" value="Response_reg"/>
    <property type="match status" value="1"/>
</dbReference>
<dbReference type="SMART" id="SM00388">
    <property type="entry name" value="HisKA"/>
    <property type="match status" value="1"/>
</dbReference>
<dbReference type="PROSITE" id="PS50109">
    <property type="entry name" value="HIS_KIN"/>
    <property type="match status" value="1"/>
</dbReference>
<dbReference type="CDD" id="cd00130">
    <property type="entry name" value="PAS"/>
    <property type="match status" value="2"/>
</dbReference>
<dbReference type="InterPro" id="IPR001789">
    <property type="entry name" value="Sig_transdc_resp-reg_receiver"/>
</dbReference>
<comment type="caution">
    <text evidence="12">The sequence shown here is derived from an EMBL/GenBank/DDBJ whole genome shotgun (WGS) entry which is preliminary data.</text>
</comment>
<evidence type="ECO:0000256" key="5">
    <source>
        <dbReference type="ARBA" id="ARBA00022777"/>
    </source>
</evidence>
<organism evidence="12 13">
    <name type="scientific">Salinadaptatus halalkaliphilus</name>
    <dbReference type="NCBI Taxonomy" id="2419781"/>
    <lineage>
        <taxon>Archaea</taxon>
        <taxon>Methanobacteriati</taxon>
        <taxon>Methanobacteriota</taxon>
        <taxon>Stenosarchaea group</taxon>
        <taxon>Halobacteria</taxon>
        <taxon>Halobacteriales</taxon>
        <taxon>Natrialbaceae</taxon>
        <taxon>Salinadaptatus</taxon>
    </lineage>
</organism>
<dbReference type="Pfam" id="PF00512">
    <property type="entry name" value="HisKA"/>
    <property type="match status" value="1"/>
</dbReference>
<evidence type="ECO:0000256" key="6">
    <source>
        <dbReference type="ARBA" id="ARBA00023012"/>
    </source>
</evidence>
<evidence type="ECO:0000259" key="9">
    <source>
        <dbReference type="PROSITE" id="PS50110"/>
    </source>
</evidence>
<sequence>MHSGMDVLCVDDDPDVRDLTATFLERTADAIEVTTAPSGRDGIERIDQQPIDCVVSDYDMPGLSGLEFLEVVRERDPELPFILFTGKGSEEIASEAISAGVTDYVRKEPSTDQYAVLANRIENAIAKRRADQARRRSERELEQYRTLVETAVDPMYVLDDSGVCLVVNEALADFVGCDRERMIGNRLEQFVDSDAYERGAKSLERLVGTGHKRDRLEVTITQDNGERRVGEVHLTALTDDGAFDGSVGVVRDISDRKERERELQTYERIVELAPIALFTLDETGTISWLNDEFAVPFEESPAELRGTTFRTLIDRGYYDERVARKYEEKVRQMLSSRHDSQRAMYSVRFRSADGDVEIHDVHTKLLPLEDGEFAGTIHAVRDMTQRRRHQRELERQNDRLEQFASLVSHDLRNPLNVAQGSLESHASACHRTDDHIENVRDSLGRMNELIDHLLSLAHHGRTVGEPTAVPLSQLARDAWDSVDTGGATLELDGKATILVDTGRAQELLENLFRNCVEHGDGDPTITVGTLTDDDAMETAVYVADDGPGLPPGEPTETLFEFGYTTSESGTGLGLAIVREIAEAHDWTITATDSADGGARFEFRDITIGADQVGAHDPGTVSEN</sequence>
<dbReference type="InterPro" id="IPR050736">
    <property type="entry name" value="Sensor_HK_Regulatory"/>
</dbReference>
<dbReference type="SUPFAM" id="SSF52172">
    <property type="entry name" value="CheY-like"/>
    <property type="match status" value="1"/>
</dbReference>
<evidence type="ECO:0000259" key="10">
    <source>
        <dbReference type="PROSITE" id="PS50112"/>
    </source>
</evidence>
<dbReference type="Pfam" id="PF08448">
    <property type="entry name" value="PAS_4"/>
    <property type="match status" value="2"/>
</dbReference>
<dbReference type="Gene3D" id="3.30.450.20">
    <property type="entry name" value="PAS domain"/>
    <property type="match status" value="2"/>
</dbReference>
<evidence type="ECO:0000313" key="12">
    <source>
        <dbReference type="EMBL" id="THE65419.1"/>
    </source>
</evidence>
<dbReference type="InterPro" id="IPR000014">
    <property type="entry name" value="PAS"/>
</dbReference>
<dbReference type="InterPro" id="IPR036097">
    <property type="entry name" value="HisK_dim/P_sf"/>
</dbReference>
<dbReference type="PROSITE" id="PS50110">
    <property type="entry name" value="RESPONSE_REGULATORY"/>
    <property type="match status" value="1"/>
</dbReference>
<dbReference type="AlphaFoldDB" id="A0A4S3TMF8"/>
<evidence type="ECO:0000256" key="7">
    <source>
        <dbReference type="PROSITE-ProRule" id="PRU00169"/>
    </source>
</evidence>
<dbReference type="SMART" id="SM00091">
    <property type="entry name" value="PAS"/>
    <property type="match status" value="2"/>
</dbReference>
<dbReference type="PANTHER" id="PTHR43711:SF1">
    <property type="entry name" value="HISTIDINE KINASE 1"/>
    <property type="match status" value="1"/>
</dbReference>
<dbReference type="InterPro" id="IPR000700">
    <property type="entry name" value="PAS-assoc_C"/>
</dbReference>
<dbReference type="InterPro" id="IPR003594">
    <property type="entry name" value="HATPase_dom"/>
</dbReference>
<feature type="modified residue" description="4-aspartylphosphate" evidence="7">
    <location>
        <position position="57"/>
    </location>
</feature>
<dbReference type="CDD" id="cd00156">
    <property type="entry name" value="REC"/>
    <property type="match status" value="1"/>
</dbReference>
<dbReference type="InterPro" id="IPR013656">
    <property type="entry name" value="PAS_4"/>
</dbReference>
<dbReference type="InterPro" id="IPR036890">
    <property type="entry name" value="HATPase_C_sf"/>
</dbReference>
<dbReference type="Pfam" id="PF02518">
    <property type="entry name" value="HATPase_c"/>
    <property type="match status" value="1"/>
</dbReference>
<dbReference type="PANTHER" id="PTHR43711">
    <property type="entry name" value="TWO-COMPONENT HISTIDINE KINASE"/>
    <property type="match status" value="1"/>
</dbReference>
<feature type="domain" description="Response regulatory" evidence="9">
    <location>
        <begin position="6"/>
        <end position="122"/>
    </location>
</feature>
<keyword evidence="13" id="KW-1185">Reference proteome</keyword>
<dbReference type="Gene3D" id="1.10.287.130">
    <property type="match status" value="1"/>
</dbReference>
<proteinExistence type="predicted"/>
<dbReference type="PROSITE" id="PS50113">
    <property type="entry name" value="PAC"/>
    <property type="match status" value="2"/>
</dbReference>
<dbReference type="EC" id="2.7.13.3" evidence="2"/>
<dbReference type="GO" id="GO:0000155">
    <property type="term" value="F:phosphorelay sensor kinase activity"/>
    <property type="evidence" value="ECO:0007669"/>
    <property type="project" value="InterPro"/>
</dbReference>
<dbReference type="SMART" id="SM00086">
    <property type="entry name" value="PAC"/>
    <property type="match status" value="2"/>
</dbReference>
<evidence type="ECO:0000256" key="3">
    <source>
        <dbReference type="ARBA" id="ARBA00022553"/>
    </source>
</evidence>
<gene>
    <name evidence="12" type="ORF">D8Y22_09590</name>
</gene>
<feature type="domain" description="PAC" evidence="11">
    <location>
        <begin position="214"/>
        <end position="265"/>
    </location>
</feature>
<dbReference type="EMBL" id="RBZW01000021">
    <property type="protein sequence ID" value="THE65419.1"/>
    <property type="molecule type" value="Genomic_DNA"/>
</dbReference>
<keyword evidence="5" id="KW-0418">Kinase</keyword>
<dbReference type="PROSITE" id="PS50112">
    <property type="entry name" value="PAS"/>
    <property type="match status" value="1"/>
</dbReference>
<dbReference type="InterPro" id="IPR011006">
    <property type="entry name" value="CheY-like_superfamily"/>
</dbReference>
<dbReference type="InterPro" id="IPR005467">
    <property type="entry name" value="His_kinase_dom"/>
</dbReference>
<dbReference type="InterPro" id="IPR035965">
    <property type="entry name" value="PAS-like_dom_sf"/>
</dbReference>
<protein>
    <recommendedName>
        <fullName evidence="2">histidine kinase</fullName>
        <ecNumber evidence="2">2.7.13.3</ecNumber>
    </recommendedName>
</protein>
<dbReference type="Gene3D" id="3.30.565.10">
    <property type="entry name" value="Histidine kinase-like ATPase, C-terminal domain"/>
    <property type="match status" value="1"/>
</dbReference>
<keyword evidence="6" id="KW-0902">Two-component regulatory system</keyword>
<evidence type="ECO:0000259" key="11">
    <source>
        <dbReference type="PROSITE" id="PS50113"/>
    </source>
</evidence>
<feature type="domain" description="PAS" evidence="10">
    <location>
        <begin position="140"/>
        <end position="210"/>
    </location>
</feature>
<feature type="domain" description="PAC" evidence="11">
    <location>
        <begin position="343"/>
        <end position="395"/>
    </location>
</feature>
<evidence type="ECO:0000259" key="8">
    <source>
        <dbReference type="PROSITE" id="PS50109"/>
    </source>
</evidence>
<dbReference type="InterPro" id="IPR001610">
    <property type="entry name" value="PAC"/>
</dbReference>
<reference evidence="12 13" key="1">
    <citation type="submission" date="2018-10" db="EMBL/GenBank/DDBJ databases">
        <title>Natronolimnobius sp. XQ-INN 246 isolated from Inner Mongolia Autonomous Region of China.</title>
        <authorList>
            <person name="Xue Q."/>
        </authorList>
    </citation>
    <scope>NUCLEOTIDE SEQUENCE [LARGE SCALE GENOMIC DNA]</scope>
    <source>
        <strain evidence="12 13">XQ-INN 246</strain>
    </source>
</reference>
<dbReference type="Proteomes" id="UP000318864">
    <property type="component" value="Unassembled WGS sequence"/>
</dbReference>
<dbReference type="CDD" id="cd00082">
    <property type="entry name" value="HisKA"/>
    <property type="match status" value="1"/>
</dbReference>
<evidence type="ECO:0000256" key="2">
    <source>
        <dbReference type="ARBA" id="ARBA00012438"/>
    </source>
</evidence>
<name>A0A4S3TMF8_9EURY</name>
<dbReference type="Gene3D" id="3.40.50.2300">
    <property type="match status" value="1"/>
</dbReference>